<feature type="domain" description="Transcriptional repressor PaaX-like central Cas2-like" evidence="3">
    <location>
        <begin position="107"/>
        <end position="179"/>
    </location>
</feature>
<evidence type="ECO:0000313" key="4">
    <source>
        <dbReference type="EMBL" id="RJG08164.1"/>
    </source>
</evidence>
<dbReference type="Proteomes" id="UP000285190">
    <property type="component" value="Unassembled WGS sequence"/>
</dbReference>
<dbReference type="Pfam" id="PF07848">
    <property type="entry name" value="PaaX"/>
    <property type="match status" value="1"/>
</dbReference>
<feature type="domain" description="Transcriptional repressor PaaX-like C-terminal" evidence="2">
    <location>
        <begin position="194"/>
        <end position="282"/>
    </location>
</feature>
<dbReference type="InterPro" id="IPR036390">
    <property type="entry name" value="WH_DNA-bd_sf"/>
</dbReference>
<dbReference type="PANTHER" id="PTHR30319">
    <property type="entry name" value="PHENYLACETIC ACID REGULATOR-RELATED TRANSCRIPTIONAL REPRESSOR"/>
    <property type="match status" value="1"/>
</dbReference>
<dbReference type="Pfam" id="PF20803">
    <property type="entry name" value="PaaX_M"/>
    <property type="match status" value="1"/>
</dbReference>
<evidence type="ECO:0000259" key="3">
    <source>
        <dbReference type="Pfam" id="PF20803"/>
    </source>
</evidence>
<dbReference type="GO" id="GO:0006351">
    <property type="term" value="P:DNA-templated transcription"/>
    <property type="evidence" value="ECO:0007669"/>
    <property type="project" value="InterPro"/>
</dbReference>
<gene>
    <name evidence="4" type="primary">paaX</name>
    <name evidence="4" type="ORF">D3870_17405</name>
</gene>
<organism evidence="4 5">
    <name type="scientific">Noviherbaspirillum cavernae</name>
    <dbReference type="NCBI Taxonomy" id="2320862"/>
    <lineage>
        <taxon>Bacteria</taxon>
        <taxon>Pseudomonadati</taxon>
        <taxon>Pseudomonadota</taxon>
        <taxon>Betaproteobacteria</taxon>
        <taxon>Burkholderiales</taxon>
        <taxon>Oxalobacteraceae</taxon>
        <taxon>Noviherbaspirillum</taxon>
    </lineage>
</organism>
<evidence type="ECO:0000313" key="5">
    <source>
        <dbReference type="Proteomes" id="UP000285190"/>
    </source>
</evidence>
<dbReference type="InterPro" id="IPR012906">
    <property type="entry name" value="PaaX-like_N"/>
</dbReference>
<dbReference type="PIRSF" id="PIRSF020623">
    <property type="entry name" value="PaaX"/>
    <property type="match status" value="1"/>
</dbReference>
<dbReference type="Pfam" id="PF08223">
    <property type="entry name" value="PaaX_C"/>
    <property type="match status" value="1"/>
</dbReference>
<protein>
    <submittedName>
        <fullName evidence="4">Phenylacetic acid degradation operon negative regulatory protein PaaX</fullName>
    </submittedName>
</protein>
<dbReference type="PANTHER" id="PTHR30319:SF1">
    <property type="entry name" value="TRANSCRIPTIONAL REPRESSOR PAAX"/>
    <property type="match status" value="1"/>
</dbReference>
<dbReference type="OrthoDB" id="2270427at2"/>
<dbReference type="EMBL" id="QYUN01000002">
    <property type="protein sequence ID" value="RJG08164.1"/>
    <property type="molecule type" value="Genomic_DNA"/>
</dbReference>
<dbReference type="Gene3D" id="3.30.70.2650">
    <property type="match status" value="1"/>
</dbReference>
<dbReference type="InterPro" id="IPR013225">
    <property type="entry name" value="PaaX_C"/>
</dbReference>
<dbReference type="AlphaFoldDB" id="A0A418X6R4"/>
<dbReference type="InterPro" id="IPR048846">
    <property type="entry name" value="PaaX-like_central"/>
</dbReference>
<dbReference type="Gene3D" id="1.10.10.10">
    <property type="entry name" value="Winged helix-like DNA-binding domain superfamily/Winged helix DNA-binding domain"/>
    <property type="match status" value="1"/>
</dbReference>
<dbReference type="InterPro" id="IPR011965">
    <property type="entry name" value="PaaX_trns_reg"/>
</dbReference>
<dbReference type="SUPFAM" id="SSF46785">
    <property type="entry name" value="Winged helix' DNA-binding domain"/>
    <property type="match status" value="1"/>
</dbReference>
<keyword evidence="5" id="KW-1185">Reference proteome</keyword>
<comment type="caution">
    <text evidence="4">The sequence shown here is derived from an EMBL/GenBank/DDBJ whole genome shotgun (WGS) entry which is preliminary data.</text>
</comment>
<accession>A0A418X6R4</accession>
<name>A0A418X6R4_9BURK</name>
<dbReference type="NCBIfam" id="TIGR02277">
    <property type="entry name" value="PaaX_trns_reg"/>
    <property type="match status" value="1"/>
</dbReference>
<proteinExistence type="predicted"/>
<evidence type="ECO:0000259" key="2">
    <source>
        <dbReference type="Pfam" id="PF08223"/>
    </source>
</evidence>
<feature type="domain" description="Transcriptional repressor PaaX-like N-terminal" evidence="1">
    <location>
        <begin position="20"/>
        <end position="88"/>
    </location>
</feature>
<sequence>MKNLSVNKWIEQSLASDPPRSKSVAMTVLGDAIAPRGGAFWLGSLITLLAPFGISDRLVRTSVFRLAEEGWLEASREGRRSQYSLTAAGQRRLERAYRRIYSPSGLQWDGSWTLVLTAPEIISAAQRSQLRKELLWEGFGMVGTGVFGHPGEKAAALEEILARVKVTGKVFVCSASESRQVSSRPLSDLVDACWELGAVIEGYRHFIACFESLLPLLNRKGALDPERAFIIRTLLIHAFRRVQLHDPQLPLDLLPAQWPGTPAYALCRDIYQLAFKEAEEYILTTLQREDQHVPAAASYVHQRFGGLA</sequence>
<dbReference type="Gene3D" id="1.20.58.1460">
    <property type="match status" value="1"/>
</dbReference>
<dbReference type="InterPro" id="IPR036388">
    <property type="entry name" value="WH-like_DNA-bd_sf"/>
</dbReference>
<reference evidence="4 5" key="1">
    <citation type="submission" date="2018-09" db="EMBL/GenBank/DDBJ databases">
        <authorList>
            <person name="Zhu H."/>
        </authorList>
    </citation>
    <scope>NUCLEOTIDE SEQUENCE [LARGE SCALE GENOMIC DNA]</scope>
    <source>
        <strain evidence="4 5">K2R10-39</strain>
    </source>
</reference>
<evidence type="ECO:0000259" key="1">
    <source>
        <dbReference type="Pfam" id="PF07848"/>
    </source>
</evidence>